<gene>
    <name evidence="3" type="ORF">DFH07DRAFT_986951</name>
</gene>
<keyword evidence="4" id="KW-1185">Reference proteome</keyword>
<evidence type="ECO:0000313" key="3">
    <source>
        <dbReference type="EMBL" id="KAJ7736014.1"/>
    </source>
</evidence>
<feature type="region of interest" description="Disordered" evidence="2">
    <location>
        <begin position="643"/>
        <end position="725"/>
    </location>
</feature>
<feature type="compositionally biased region" description="Polar residues" evidence="2">
    <location>
        <begin position="30"/>
        <end position="39"/>
    </location>
</feature>
<feature type="compositionally biased region" description="Pro residues" evidence="2">
    <location>
        <begin position="502"/>
        <end position="517"/>
    </location>
</feature>
<feature type="region of interest" description="Disordered" evidence="2">
    <location>
        <begin position="364"/>
        <end position="531"/>
    </location>
</feature>
<feature type="compositionally biased region" description="Pro residues" evidence="2">
    <location>
        <begin position="647"/>
        <end position="661"/>
    </location>
</feature>
<dbReference type="Proteomes" id="UP001215280">
    <property type="component" value="Unassembled WGS sequence"/>
</dbReference>
<feature type="region of interest" description="Disordered" evidence="2">
    <location>
        <begin position="549"/>
        <end position="568"/>
    </location>
</feature>
<feature type="region of interest" description="Disordered" evidence="2">
    <location>
        <begin position="1"/>
        <end position="66"/>
    </location>
</feature>
<feature type="compositionally biased region" description="Polar residues" evidence="2">
    <location>
        <begin position="687"/>
        <end position="710"/>
    </location>
</feature>
<feature type="compositionally biased region" description="Acidic residues" evidence="2">
    <location>
        <begin position="210"/>
        <end position="226"/>
    </location>
</feature>
<dbReference type="AlphaFoldDB" id="A0AAD7MY74"/>
<feature type="compositionally biased region" description="Low complexity" evidence="2">
    <location>
        <begin position="326"/>
        <end position="342"/>
    </location>
</feature>
<name>A0AAD7MY74_9AGAR</name>
<feature type="compositionally biased region" description="Pro residues" evidence="2">
    <location>
        <begin position="268"/>
        <end position="291"/>
    </location>
</feature>
<reference evidence="3" key="1">
    <citation type="submission" date="2023-03" db="EMBL/GenBank/DDBJ databases">
        <title>Massive genome expansion in bonnet fungi (Mycena s.s.) driven by repeated elements and novel gene families across ecological guilds.</title>
        <authorList>
            <consortium name="Lawrence Berkeley National Laboratory"/>
            <person name="Harder C.B."/>
            <person name="Miyauchi S."/>
            <person name="Viragh M."/>
            <person name="Kuo A."/>
            <person name="Thoen E."/>
            <person name="Andreopoulos B."/>
            <person name="Lu D."/>
            <person name="Skrede I."/>
            <person name="Drula E."/>
            <person name="Henrissat B."/>
            <person name="Morin E."/>
            <person name="Kohler A."/>
            <person name="Barry K."/>
            <person name="LaButti K."/>
            <person name="Morin E."/>
            <person name="Salamov A."/>
            <person name="Lipzen A."/>
            <person name="Mereny Z."/>
            <person name="Hegedus B."/>
            <person name="Baldrian P."/>
            <person name="Stursova M."/>
            <person name="Weitz H."/>
            <person name="Taylor A."/>
            <person name="Grigoriev I.V."/>
            <person name="Nagy L.G."/>
            <person name="Martin F."/>
            <person name="Kauserud H."/>
        </authorList>
    </citation>
    <scope>NUCLEOTIDE SEQUENCE</scope>
    <source>
        <strain evidence="3">CBHHK188m</strain>
    </source>
</reference>
<feature type="region of interest" description="Disordered" evidence="2">
    <location>
        <begin position="183"/>
        <end position="350"/>
    </location>
</feature>
<evidence type="ECO:0000256" key="1">
    <source>
        <dbReference type="SAM" id="Coils"/>
    </source>
</evidence>
<dbReference type="EMBL" id="JARJLG010000151">
    <property type="protein sequence ID" value="KAJ7736014.1"/>
    <property type="molecule type" value="Genomic_DNA"/>
</dbReference>
<feature type="compositionally biased region" description="Polar residues" evidence="2">
    <location>
        <begin position="229"/>
        <end position="249"/>
    </location>
</feature>
<feature type="compositionally biased region" description="Polar residues" evidence="2">
    <location>
        <begin position="391"/>
        <end position="402"/>
    </location>
</feature>
<evidence type="ECO:0000313" key="4">
    <source>
        <dbReference type="Proteomes" id="UP001215280"/>
    </source>
</evidence>
<feature type="compositionally biased region" description="Polar residues" evidence="2">
    <location>
        <begin position="437"/>
        <end position="450"/>
    </location>
</feature>
<keyword evidence="1" id="KW-0175">Coiled coil</keyword>
<feature type="compositionally biased region" description="Polar residues" evidence="2">
    <location>
        <begin position="485"/>
        <end position="496"/>
    </location>
</feature>
<comment type="caution">
    <text evidence="3">The sequence shown here is derived from an EMBL/GenBank/DDBJ whole genome shotgun (WGS) entry which is preliminary data.</text>
</comment>
<feature type="coiled-coil region" evidence="1">
    <location>
        <begin position="99"/>
        <end position="133"/>
    </location>
</feature>
<organism evidence="3 4">
    <name type="scientific">Mycena maculata</name>
    <dbReference type="NCBI Taxonomy" id="230809"/>
    <lineage>
        <taxon>Eukaryota</taxon>
        <taxon>Fungi</taxon>
        <taxon>Dikarya</taxon>
        <taxon>Basidiomycota</taxon>
        <taxon>Agaricomycotina</taxon>
        <taxon>Agaricomycetes</taxon>
        <taxon>Agaricomycetidae</taxon>
        <taxon>Agaricales</taxon>
        <taxon>Marasmiineae</taxon>
        <taxon>Mycenaceae</taxon>
        <taxon>Mycena</taxon>
    </lineage>
</organism>
<proteinExistence type="predicted"/>
<evidence type="ECO:0000256" key="2">
    <source>
        <dbReference type="SAM" id="MobiDB-lite"/>
    </source>
</evidence>
<accession>A0AAD7MY74</accession>
<sequence>MDDNLNPYGGESSHLGTLEQKRSPSPPSLQPGNSSTLRDSFSAYLKSREGDPQRPKPRSRSRSGSSLSHLLLVATERLGQETNRANAADLRCGEVLAHLRIIVQERDQLRRTLAKVQEELGLYKLQLDVAQNEIFRAQKIVDGVDKARVEAEEQAAKDRTIARQLVSERAVWVAREEGRNEGFKEGLREGRRWASEAASRRRADEYPEDRYEEGEVNNDPDPEEYEPSVHSNSPSSHRAWSSPPRSVRSTFADAASYESTLPIHAMTPPAPAPSNVPPMVPHPPTPRIPPTRPERSPSARSSRPLPRAPARPRSPEPITIRPDPNPSHTTHSTPSPPTSTSHRCVAVHPDGFIPTLGADSIIALPPPHELSRPVSVVGGETPRGADRRRTISNVSRGSTRISQYDILSPPRASETPVTRANEVVHEWRAANAEPTERVNSSENFSTNSSIPRARSSRRGPQRPREIVMPMPLSTSMHTPYAQPRTAPSQTDVQPSYTAPPDLYAPPAHPGPSQPPPQADAEGYTEDATPARPRSAIAWIKTRFNRSFSTSSVPNIQIEPPSNPASNPSTENTLNDILLTPDDAVERTLPQHFVPELAGALEGVHAAQAQADGTGGNVIVLPDDELPPGFMPLSPILPNLHSSIVPSAPAPAQTPSPQPPAYTPRDIYAPLRPATAGSMRLRDPNASDAGSSSGRAPGTSIGSAMLQTSASPAPLNRPLSIFSSES</sequence>
<feature type="compositionally biased region" description="Basic and acidic residues" evidence="2">
    <location>
        <begin position="183"/>
        <end position="209"/>
    </location>
</feature>
<protein>
    <submittedName>
        <fullName evidence="3">Uncharacterized protein</fullName>
    </submittedName>
</protein>